<evidence type="ECO:0000313" key="4">
    <source>
        <dbReference type="Proteomes" id="UP000332933"/>
    </source>
</evidence>
<evidence type="ECO:0000256" key="1">
    <source>
        <dbReference type="SAM" id="MobiDB-lite"/>
    </source>
</evidence>
<dbReference type="EMBL" id="VJMH01006004">
    <property type="protein sequence ID" value="KAF0691905.1"/>
    <property type="molecule type" value="Genomic_DNA"/>
</dbReference>
<protein>
    <submittedName>
        <fullName evidence="3">Aste57867_16944 protein</fullName>
    </submittedName>
</protein>
<gene>
    <name evidence="3" type="primary">Aste57867_16944</name>
    <name evidence="2" type="ORF">As57867_016886</name>
    <name evidence="3" type="ORF">ASTE57867_16944</name>
</gene>
<proteinExistence type="predicted"/>
<dbReference type="Proteomes" id="UP000332933">
    <property type="component" value="Unassembled WGS sequence"/>
</dbReference>
<feature type="region of interest" description="Disordered" evidence="1">
    <location>
        <begin position="24"/>
        <end position="46"/>
    </location>
</feature>
<organism evidence="3 4">
    <name type="scientific">Aphanomyces stellatus</name>
    <dbReference type="NCBI Taxonomy" id="120398"/>
    <lineage>
        <taxon>Eukaryota</taxon>
        <taxon>Sar</taxon>
        <taxon>Stramenopiles</taxon>
        <taxon>Oomycota</taxon>
        <taxon>Saprolegniomycetes</taxon>
        <taxon>Saprolegniales</taxon>
        <taxon>Verrucalvaceae</taxon>
        <taxon>Aphanomyces</taxon>
    </lineage>
</organism>
<feature type="compositionally biased region" description="Low complexity" evidence="1">
    <location>
        <begin position="174"/>
        <end position="186"/>
    </location>
</feature>
<sequence length="326" mass="36208">MGDNLFAGLNMDFNFADQLAVAQPTQLQPSMGPPPPTSRGHKRHKSNPDVLNQFALAPPPSVPMSAAAVPTSPFQEHHHSMPLPDPVPFSVHGNADMANTRGLSFIEDIDMEDILKDFLQGPETPLVPSQEPNVSQLFHAKQVQESVLDMKRKSRHERHQSNPDGLLHHAQQLRMMHQQQQQLQQQQPPPQPSMPGSPSFSALLKMEMPPMSPAELLPPASAAASSRRKKKERNESTGLSMDMTQISLDLKAEKDSESNRKSYKCGRCGQPKVGHVCTLPDLRNNWSQVDLAITRGMKEIDINCKVIASRQYTVAHPDHVDHFFGT</sequence>
<evidence type="ECO:0000313" key="3">
    <source>
        <dbReference type="EMBL" id="VFT93706.1"/>
    </source>
</evidence>
<name>A0A485L860_9STRA</name>
<accession>A0A485L860</accession>
<reference evidence="3 4" key="1">
    <citation type="submission" date="2019-03" db="EMBL/GenBank/DDBJ databases">
        <authorList>
            <person name="Gaulin E."/>
            <person name="Dumas B."/>
        </authorList>
    </citation>
    <scope>NUCLEOTIDE SEQUENCE [LARGE SCALE GENOMIC DNA]</scope>
    <source>
        <strain evidence="3">CBS 568.67</strain>
    </source>
</reference>
<keyword evidence="4" id="KW-1185">Reference proteome</keyword>
<dbReference type="OrthoDB" id="6362633at2759"/>
<dbReference type="EMBL" id="CAADRA010006025">
    <property type="protein sequence ID" value="VFT93706.1"/>
    <property type="molecule type" value="Genomic_DNA"/>
</dbReference>
<feature type="compositionally biased region" description="Polar residues" evidence="1">
    <location>
        <begin position="236"/>
        <end position="245"/>
    </location>
</feature>
<evidence type="ECO:0000313" key="2">
    <source>
        <dbReference type="EMBL" id="KAF0691905.1"/>
    </source>
</evidence>
<reference evidence="2" key="2">
    <citation type="submission" date="2019-06" db="EMBL/GenBank/DDBJ databases">
        <title>Genomics analysis of Aphanomyces spp. identifies a new class of oomycete effector associated with host adaptation.</title>
        <authorList>
            <person name="Gaulin E."/>
        </authorList>
    </citation>
    <scope>NUCLEOTIDE SEQUENCE</scope>
    <source>
        <strain evidence="2">CBS 578.67</strain>
    </source>
</reference>
<dbReference type="AlphaFoldDB" id="A0A485L860"/>
<feature type="region of interest" description="Disordered" evidence="1">
    <location>
        <begin position="174"/>
        <end position="245"/>
    </location>
</feature>
<feature type="compositionally biased region" description="Low complexity" evidence="1">
    <location>
        <begin position="206"/>
        <end position="225"/>
    </location>
</feature>